<dbReference type="SUPFAM" id="SSF53756">
    <property type="entry name" value="UDP-Glycosyltransferase/glycogen phosphorylase"/>
    <property type="match status" value="1"/>
</dbReference>
<evidence type="ECO:0000313" key="2">
    <source>
        <dbReference type="EMBL" id="OGC51776.1"/>
    </source>
</evidence>
<gene>
    <name evidence="2" type="ORF">A2982_00655</name>
</gene>
<dbReference type="InterPro" id="IPR001296">
    <property type="entry name" value="Glyco_trans_1"/>
</dbReference>
<proteinExistence type="predicted"/>
<dbReference type="CDD" id="cd03801">
    <property type="entry name" value="GT4_PimA-like"/>
    <property type="match status" value="1"/>
</dbReference>
<dbReference type="PANTHER" id="PTHR12526">
    <property type="entry name" value="GLYCOSYLTRANSFERASE"/>
    <property type="match status" value="1"/>
</dbReference>
<dbReference type="GO" id="GO:0016757">
    <property type="term" value="F:glycosyltransferase activity"/>
    <property type="evidence" value="ECO:0007669"/>
    <property type="project" value="InterPro"/>
</dbReference>
<sequence length="441" mass="49815">MRFQEYKEETETSIRDLTNKRVLISLEYPPGSDGGIQRTVLSFTEFLAQTGAEVDLVFPQKISFIKEDFLLIDPNVRTWPIATAANSWPLNKLPNMHEFNRVFIDITTGGLDSILVNSPDMLGLALIRRLSAEQRRLVNVIWNSPLDIRPSDLDRISAEEYAKYIATQPLYWLRKWLWMASGICNLNAVFNSQANKSAFEKVFPKAKPSKTAIVYPASKLCHNCQVERTDAKSIDESLENRFTILTTGRITRKKGIGRLLHFIPRFDQYLAESYPDRKAGFVIAGDAESPFGAFVKESVGSINLELKNTKVIVIERPTDRDLCRLYTNADMFFISSTIEGFGLVTVEAAAHGLPVIGFNARGSAELIPYFEQDGYLVDNPNVPMPYEDFVKLSQHITTFMRLDPASRATVSKRVKEVAISNFSPESTNQKMADYLFGAQRQ</sequence>
<dbReference type="Pfam" id="PF00534">
    <property type="entry name" value="Glycos_transf_1"/>
    <property type="match status" value="1"/>
</dbReference>
<reference evidence="2 3" key="1">
    <citation type="journal article" date="2016" name="Nat. Commun.">
        <title>Thousands of microbial genomes shed light on interconnected biogeochemical processes in an aquifer system.</title>
        <authorList>
            <person name="Anantharaman K."/>
            <person name="Brown C.T."/>
            <person name="Hug L.A."/>
            <person name="Sharon I."/>
            <person name="Castelle C.J."/>
            <person name="Probst A.J."/>
            <person name="Thomas B.C."/>
            <person name="Singh A."/>
            <person name="Wilkins M.J."/>
            <person name="Karaoz U."/>
            <person name="Brodie E.L."/>
            <person name="Williams K.H."/>
            <person name="Hubbard S.S."/>
            <person name="Banfield J.F."/>
        </authorList>
    </citation>
    <scope>NUCLEOTIDE SEQUENCE [LARGE SCALE GENOMIC DNA]</scope>
</reference>
<dbReference type="PANTHER" id="PTHR12526:SF623">
    <property type="entry name" value="WABG"/>
    <property type="match status" value="1"/>
</dbReference>
<dbReference type="STRING" id="1802624.A2982_00655"/>
<protein>
    <recommendedName>
        <fullName evidence="1">Glycosyl transferase family 1 domain-containing protein</fullName>
    </recommendedName>
</protein>
<dbReference type="AlphaFoldDB" id="A0A1F4V3I1"/>
<organism evidence="2 3">
    <name type="scientific">candidate division WWE3 bacterium RIFCSPLOWO2_01_FULL_39_13</name>
    <dbReference type="NCBI Taxonomy" id="1802624"/>
    <lineage>
        <taxon>Bacteria</taxon>
        <taxon>Katanobacteria</taxon>
    </lineage>
</organism>
<dbReference type="EMBL" id="MEVH01000014">
    <property type="protein sequence ID" value="OGC51776.1"/>
    <property type="molecule type" value="Genomic_DNA"/>
</dbReference>
<evidence type="ECO:0000313" key="3">
    <source>
        <dbReference type="Proteomes" id="UP000178771"/>
    </source>
</evidence>
<comment type="caution">
    <text evidence="2">The sequence shown here is derived from an EMBL/GenBank/DDBJ whole genome shotgun (WGS) entry which is preliminary data.</text>
</comment>
<accession>A0A1F4V3I1</accession>
<evidence type="ECO:0000259" key="1">
    <source>
        <dbReference type="Pfam" id="PF00534"/>
    </source>
</evidence>
<dbReference type="Gene3D" id="3.40.50.2000">
    <property type="entry name" value="Glycogen Phosphorylase B"/>
    <property type="match status" value="1"/>
</dbReference>
<name>A0A1F4V3I1_UNCKA</name>
<dbReference type="Proteomes" id="UP000178771">
    <property type="component" value="Unassembled WGS sequence"/>
</dbReference>
<feature type="domain" description="Glycosyl transferase family 1" evidence="1">
    <location>
        <begin position="236"/>
        <end position="382"/>
    </location>
</feature>